<feature type="domain" description="ATPase AAA-type core" evidence="1">
    <location>
        <begin position="51"/>
        <end position="336"/>
    </location>
</feature>
<organism evidence="2 3">
    <name type="scientific">Tenacibaculum finnmarkense genomovar finnmarkense</name>
    <dbReference type="NCBI Taxonomy" id="1458503"/>
    <lineage>
        <taxon>Bacteria</taxon>
        <taxon>Pseudomonadati</taxon>
        <taxon>Bacteroidota</taxon>
        <taxon>Flavobacteriia</taxon>
        <taxon>Flavobacteriales</taxon>
        <taxon>Flavobacteriaceae</taxon>
        <taxon>Tenacibaculum</taxon>
        <taxon>Tenacibaculum finnmarkense</taxon>
    </lineage>
</organism>
<proteinExistence type="predicted"/>
<evidence type="ECO:0000313" key="2">
    <source>
        <dbReference type="EMBL" id="MBE7693837.1"/>
    </source>
</evidence>
<dbReference type="InterPro" id="IPR003959">
    <property type="entry name" value="ATPase_AAA_core"/>
</dbReference>
<accession>A0AAP1RDF6</accession>
<gene>
    <name evidence="2" type="ORF">F7645_00100</name>
</gene>
<dbReference type="PANTHER" id="PTHR40396:SF1">
    <property type="entry name" value="ATPASE AAA-TYPE CORE DOMAIN-CONTAINING PROTEIN"/>
    <property type="match status" value="1"/>
</dbReference>
<dbReference type="EMBL" id="WXXV01000001">
    <property type="protein sequence ID" value="MBE7693837.1"/>
    <property type="molecule type" value="Genomic_DNA"/>
</dbReference>
<dbReference type="SUPFAM" id="SSF52540">
    <property type="entry name" value="P-loop containing nucleoside triphosphate hydrolases"/>
    <property type="match status" value="1"/>
</dbReference>
<dbReference type="AlphaFoldDB" id="A0AAP1RDF6"/>
<protein>
    <submittedName>
        <fullName evidence="2">AAA family ATPase</fullName>
    </submittedName>
</protein>
<dbReference type="GO" id="GO:0005524">
    <property type="term" value="F:ATP binding"/>
    <property type="evidence" value="ECO:0007669"/>
    <property type="project" value="InterPro"/>
</dbReference>
<dbReference type="PANTHER" id="PTHR40396">
    <property type="entry name" value="ATPASE-LIKE PROTEIN"/>
    <property type="match status" value="1"/>
</dbReference>
<dbReference type="Pfam" id="PF13304">
    <property type="entry name" value="AAA_21"/>
    <property type="match status" value="1"/>
</dbReference>
<dbReference type="GO" id="GO:0016887">
    <property type="term" value="F:ATP hydrolysis activity"/>
    <property type="evidence" value="ECO:0007669"/>
    <property type="project" value="InterPro"/>
</dbReference>
<dbReference type="Gene3D" id="3.40.50.300">
    <property type="entry name" value="P-loop containing nucleotide triphosphate hydrolases"/>
    <property type="match status" value="1"/>
</dbReference>
<reference evidence="2 3" key="1">
    <citation type="journal article" date="2020" name="Int. J. Syst. Evol. Microbiol.">
        <title>Tenacibaculum piscium sp. nov., isolated from skin ulcers of sea-farmed fish, and description of Tenacibaculum finnmarkense sp. nov. with subdivision into genomovars finnmarkense and ulcerans.</title>
        <authorList>
            <person name="Olsen A.B."/>
            <person name="Spilsberg B."/>
            <person name="Nilsen H.K."/>
            <person name="Lagesen K."/>
            <person name="Gulla S."/>
            <person name="Avendano-Herrera R."/>
            <person name="Irgang R."/>
            <person name="Duchaud E."/>
            <person name="Colquhoun D.J."/>
        </authorList>
    </citation>
    <scope>NUCLEOTIDE SEQUENCE [LARGE SCALE GENOMIC DNA]</scope>
    <source>
        <strain evidence="2 3">TNO037</strain>
    </source>
</reference>
<sequence>MFLEFKCSNFLSIKDEVILNMTPISSYGEHNDTHIIKESGREDIQLLKSIAVFGSNGGGKSNLIQAMEFMKDLLHNSFKDSLEPKEDRPFWKYHHRLSTETINNPSSFEMSFIIDGIIYKYGFSIQNWIITREYLTKTDKRETILFDRTGSNFKINETSFSEGKRYKDVNSNVLLLNFLAQHNAPESSKIFHWFNIFNIMDGLDDSYVKSHTKELLETDGRFKKWITVALRFLEIKTVSIEDNELVAVHQKYDENNFITGQVSLRVDSEESNGTRKLIYLLGGLYATLKSGRTFIIDEFDSKLHPNLSRKLVQLFHKHNINGAQFIITAHDPTLLDNDIYRRDQIWFIDKDQFGASELYPMSQFKSTQGLRGSSDYRKMYLNCHFGAAETMEISSELTNLIR</sequence>
<evidence type="ECO:0000313" key="3">
    <source>
        <dbReference type="Proteomes" id="UP000806077"/>
    </source>
</evidence>
<name>A0AAP1RDF6_9FLAO</name>
<dbReference type="Proteomes" id="UP000806077">
    <property type="component" value="Unassembled WGS sequence"/>
</dbReference>
<keyword evidence="3" id="KW-1185">Reference proteome</keyword>
<dbReference type="InterPro" id="IPR027417">
    <property type="entry name" value="P-loop_NTPase"/>
</dbReference>
<evidence type="ECO:0000259" key="1">
    <source>
        <dbReference type="Pfam" id="PF13304"/>
    </source>
</evidence>
<comment type="caution">
    <text evidence="2">The sequence shown here is derived from an EMBL/GenBank/DDBJ whole genome shotgun (WGS) entry which is preliminary data.</text>
</comment>